<accession>A0A673GXH9</accession>
<feature type="domain" description="Fibronectin type-III" evidence="17">
    <location>
        <begin position="1647"/>
        <end position="1762"/>
    </location>
</feature>
<evidence type="ECO:0000313" key="19">
    <source>
        <dbReference type="Proteomes" id="UP000472270"/>
    </source>
</evidence>
<feature type="region of interest" description="Disordered" evidence="16">
    <location>
        <begin position="408"/>
        <end position="434"/>
    </location>
</feature>
<dbReference type="Gene3D" id="2.120.10.80">
    <property type="entry name" value="Kelch-type beta propeller"/>
    <property type="match status" value="2"/>
</dbReference>
<evidence type="ECO:0000256" key="12">
    <source>
        <dbReference type="ARBA" id="ARBA00023242"/>
    </source>
</evidence>
<dbReference type="GO" id="GO:0003713">
    <property type="term" value="F:transcription coactivator activity"/>
    <property type="evidence" value="ECO:0007669"/>
    <property type="project" value="TreeGrafter"/>
</dbReference>
<keyword evidence="11" id="KW-0325">Glycoprotein</keyword>
<evidence type="ECO:0000256" key="13">
    <source>
        <dbReference type="ARBA" id="ARBA00023306"/>
    </source>
</evidence>
<dbReference type="Pfam" id="PF13854">
    <property type="entry name" value="Kelch_HCF"/>
    <property type="match status" value="1"/>
</dbReference>
<evidence type="ECO:0000256" key="5">
    <source>
        <dbReference type="ARBA" id="ARBA00022553"/>
    </source>
</evidence>
<evidence type="ECO:0000256" key="15">
    <source>
        <dbReference type="ARBA" id="ARBA00081526"/>
    </source>
</evidence>
<gene>
    <name evidence="18" type="primary">hcfc1b</name>
</gene>
<dbReference type="PANTHER" id="PTHR46003:SF3">
    <property type="entry name" value="HOST CELL FACTOR 1"/>
    <property type="match status" value="1"/>
</dbReference>
<feature type="compositionally biased region" description="Polar residues" evidence="16">
    <location>
        <begin position="1152"/>
        <end position="1174"/>
    </location>
</feature>
<reference evidence="18" key="2">
    <citation type="submission" date="2025-09" db="UniProtKB">
        <authorList>
            <consortium name="Ensembl"/>
        </authorList>
    </citation>
    <scope>IDENTIFICATION</scope>
</reference>
<evidence type="ECO:0000256" key="9">
    <source>
        <dbReference type="ARBA" id="ARBA00022853"/>
    </source>
</evidence>
<feature type="region of interest" description="Disordered" evidence="16">
    <location>
        <begin position="1316"/>
        <end position="1335"/>
    </location>
</feature>
<dbReference type="PANTHER" id="PTHR46003">
    <property type="entry name" value="HOST CELL FACTOR"/>
    <property type="match status" value="1"/>
</dbReference>
<dbReference type="Gene3D" id="6.10.250.2590">
    <property type="match status" value="1"/>
</dbReference>
<dbReference type="Ensembl" id="ENSSRHT00000018569.1">
    <property type="protein sequence ID" value="ENSSRHP00000017998.1"/>
    <property type="gene ID" value="ENSSRHG00000009664.1"/>
</dbReference>
<keyword evidence="4" id="KW-1017">Isopeptide bond</keyword>
<evidence type="ECO:0000256" key="16">
    <source>
        <dbReference type="SAM" id="MobiDB-lite"/>
    </source>
</evidence>
<evidence type="ECO:0000256" key="1">
    <source>
        <dbReference type="ARBA" id="ARBA00004123"/>
    </source>
</evidence>
<dbReference type="InterPro" id="IPR003961">
    <property type="entry name" value="FN3_dom"/>
</dbReference>
<proteinExistence type="predicted"/>
<organism evidence="18 19">
    <name type="scientific">Sinocyclocheilus rhinocerous</name>
    <dbReference type="NCBI Taxonomy" id="307959"/>
    <lineage>
        <taxon>Eukaryota</taxon>
        <taxon>Metazoa</taxon>
        <taxon>Chordata</taxon>
        <taxon>Craniata</taxon>
        <taxon>Vertebrata</taxon>
        <taxon>Euteleostomi</taxon>
        <taxon>Actinopterygii</taxon>
        <taxon>Neopterygii</taxon>
        <taxon>Teleostei</taxon>
        <taxon>Ostariophysi</taxon>
        <taxon>Cypriniformes</taxon>
        <taxon>Cyprinidae</taxon>
        <taxon>Cyprininae</taxon>
        <taxon>Sinocyclocheilus</taxon>
    </lineage>
</organism>
<dbReference type="InterPro" id="IPR015915">
    <property type="entry name" value="Kelch-typ_b-propeller"/>
</dbReference>
<dbReference type="InterPro" id="IPR013783">
    <property type="entry name" value="Ig-like_fold"/>
</dbReference>
<dbReference type="Gene3D" id="2.60.40.10">
    <property type="entry name" value="Immunoglobulins"/>
    <property type="match status" value="2"/>
</dbReference>
<keyword evidence="8" id="KW-0832">Ubl conjugation</keyword>
<dbReference type="FunFam" id="2.120.10.80:FF:000008">
    <property type="entry name" value="host cell factor 1 isoform X1"/>
    <property type="match status" value="1"/>
</dbReference>
<keyword evidence="6" id="KW-0677">Repeat</keyword>
<feature type="compositionally biased region" description="Polar residues" evidence="16">
    <location>
        <begin position="408"/>
        <end position="421"/>
    </location>
</feature>
<feature type="compositionally biased region" description="Polar residues" evidence="16">
    <location>
        <begin position="1182"/>
        <end position="1209"/>
    </location>
</feature>
<feature type="compositionally biased region" description="Low complexity" evidence="16">
    <location>
        <begin position="423"/>
        <end position="434"/>
    </location>
</feature>
<keyword evidence="5" id="KW-0597">Phosphoprotein</keyword>
<keyword evidence="19" id="KW-1185">Reference proteome</keyword>
<evidence type="ECO:0000313" key="18">
    <source>
        <dbReference type="Ensembl" id="ENSSRHP00000017998.1"/>
    </source>
</evidence>
<dbReference type="GO" id="GO:0006338">
    <property type="term" value="P:chromatin remodeling"/>
    <property type="evidence" value="ECO:0007669"/>
    <property type="project" value="TreeGrafter"/>
</dbReference>
<keyword evidence="3" id="KW-0488">Methylation</keyword>
<keyword evidence="7" id="KW-0068">Autocatalytic cleavage</keyword>
<evidence type="ECO:0000256" key="7">
    <source>
        <dbReference type="ARBA" id="ARBA00022813"/>
    </source>
</evidence>
<keyword evidence="9" id="KW-0156">Chromatin regulator</keyword>
<keyword evidence="10" id="KW-0007">Acetylation</keyword>
<reference evidence="18" key="1">
    <citation type="submission" date="2025-08" db="UniProtKB">
        <authorList>
            <consortium name="Ensembl"/>
        </authorList>
    </citation>
    <scope>IDENTIFICATION</scope>
</reference>
<keyword evidence="12" id="KW-0539">Nucleus</keyword>
<keyword evidence="2" id="KW-0880">Kelch repeat</keyword>
<dbReference type="InterPro" id="IPR043536">
    <property type="entry name" value="HCF1/2"/>
</dbReference>
<feature type="compositionally biased region" description="Low complexity" evidence="16">
    <location>
        <begin position="1074"/>
        <end position="1094"/>
    </location>
</feature>
<evidence type="ECO:0000256" key="8">
    <source>
        <dbReference type="ARBA" id="ARBA00022843"/>
    </source>
</evidence>
<evidence type="ECO:0000256" key="4">
    <source>
        <dbReference type="ARBA" id="ARBA00022499"/>
    </source>
</evidence>
<evidence type="ECO:0000256" key="6">
    <source>
        <dbReference type="ARBA" id="ARBA00022737"/>
    </source>
</evidence>
<dbReference type="GO" id="GO:0035097">
    <property type="term" value="C:histone methyltransferase complex"/>
    <property type="evidence" value="ECO:0007669"/>
    <property type="project" value="TreeGrafter"/>
</dbReference>
<dbReference type="InterPro" id="IPR036116">
    <property type="entry name" value="FN3_sf"/>
</dbReference>
<dbReference type="InterPro" id="IPR059124">
    <property type="entry name" value="Kelch_HCF"/>
</dbReference>
<dbReference type="SUPFAM" id="SSF49265">
    <property type="entry name" value="Fibronectin type III"/>
    <property type="match status" value="2"/>
</dbReference>
<evidence type="ECO:0000256" key="10">
    <source>
        <dbReference type="ARBA" id="ARBA00022990"/>
    </source>
</evidence>
<dbReference type="PROSITE" id="PS50853">
    <property type="entry name" value="FN3"/>
    <property type="match status" value="1"/>
</dbReference>
<name>A0A673GXH9_9TELE</name>
<dbReference type="FunFam" id="2.60.40.10:FF:000259">
    <property type="entry name" value="Host cell factor 1 (Predicted)"/>
    <property type="match status" value="1"/>
</dbReference>
<evidence type="ECO:0000256" key="14">
    <source>
        <dbReference type="ARBA" id="ARBA00074287"/>
    </source>
</evidence>
<keyword evidence="13" id="KW-0131">Cell cycle</keyword>
<dbReference type="SMART" id="SM00060">
    <property type="entry name" value="FN3"/>
    <property type="match status" value="3"/>
</dbReference>
<evidence type="ECO:0000256" key="11">
    <source>
        <dbReference type="ARBA" id="ARBA00023180"/>
    </source>
</evidence>
<feature type="region of interest" description="Disordered" evidence="16">
    <location>
        <begin position="1757"/>
        <end position="1779"/>
    </location>
</feature>
<feature type="compositionally biased region" description="Polar residues" evidence="16">
    <location>
        <begin position="1113"/>
        <end position="1132"/>
    </location>
</feature>
<protein>
    <recommendedName>
        <fullName evidence="14">Host cell factor 1</fullName>
    </recommendedName>
    <alternativeName>
        <fullName evidence="15">C1 factor</fullName>
    </alternativeName>
</protein>
<dbReference type="FunFam" id="2.120.10.80:FF:000015">
    <property type="entry name" value="host cell factor 1 isoform X1"/>
    <property type="match status" value="1"/>
</dbReference>
<dbReference type="Proteomes" id="UP000472270">
    <property type="component" value="Unassembled WGS sequence"/>
</dbReference>
<comment type="subcellular location">
    <subcellularLocation>
        <location evidence="1">Nucleus</location>
    </subcellularLocation>
</comment>
<evidence type="ECO:0000259" key="17">
    <source>
        <dbReference type="PROSITE" id="PS50853"/>
    </source>
</evidence>
<evidence type="ECO:0000256" key="2">
    <source>
        <dbReference type="ARBA" id="ARBA00022441"/>
    </source>
</evidence>
<dbReference type="SUPFAM" id="SSF117281">
    <property type="entry name" value="Kelch motif"/>
    <property type="match status" value="2"/>
</dbReference>
<feature type="region of interest" description="Disordered" evidence="16">
    <location>
        <begin position="1038"/>
        <end position="1238"/>
    </location>
</feature>
<dbReference type="CDD" id="cd00063">
    <property type="entry name" value="FN3"/>
    <property type="match status" value="2"/>
</dbReference>
<sequence>LAREVDMASSGTSVLQPRWKRVLGWSGPVPRPRHGHRAVAIKELMVVFGGGNEGIVDELHVYNTATNQWFIPAVRGDIPPGCAAYGFVCDSTRLLVFGGMVEYGKYSNDLYELQASRWEWKRLKPKAPKNGPPPCPRLGHSFSLVGNKCYLFGGLANDSEDPKNNIPRYLNDLYTLELRPGSNVAGWDIPITYGVLPPPRESHTAVVYTEKTSKKSRLIIYGGMSGCRLGDLWTLDIDTLTWNKPAVSGAAPLPRSLHSATTITNKMFVFGGWVPLVMDDVKVATHEKEWKCTNTLACLNLDSMSWETILMDTLEDNIPRARAGHCTVAINNRLFVWSGRDGYRKAWNNQVCCKDLWYLETDRPQPPSRVQLVRANTNSLEVSWGAVPTADTYLLQLQKYDIPAATAATSPTVNPTPSLPINSPKSPAPAAAAHAAQSLPLSGVTMVPQVPSPTTAMPSSPLAASLRGPAILKVAAPHSTLGTSVVTVRQATPGGKSPVTVTSLPAGVRMVVPAQSTQGTPIGSSPQMSGMAALAAAAAATQKIPPSSTTTVLNVPAGATIMKTIAMTPGSTTLPATVKVASPIMVTNPATRMLKTAAAQVGTSAISTPNTPNRPIITVHKSGTVTVAQQAQVVTTMVGGVTKTITLVKSPITMGGSGPLISSLGKMMSVVQTKPVQTSAVTRQAGSSPVTLIQTKTPLPAGTILKLVTSADGKPTTIITTSQAGGAGTKPTILGISTVSPTTANKPGTTIIKTIPMSAIQQGATGLTSSPGVKSPIQIFTTKVVTPGTGTPGKIITAVPKLTGAGQQGVTQVVLKGAPGQPGTILRTVPMGGVRLVSPGTVSAGKPTVTTLVVKGTTGVTTLGTVSGTVSTSVAGANVASANASLVTPVTTLASISTLSSQVISPSAITVSAAQTNVATATIVTQPTQVTLITTPSGAEAQPAQDLPVSILASPTSEQPSTTGADAGDGAGDGATTVTLVCSNPPCETHETGTTNTATTASAKMGTEQICSNPPCETHVTGTTNTATTASANMGRAQQVCTNPPSETHDTGTTNTATTASCDMGSKEMGTVNSKTPSSSPGTSSASGSEPATPVSESSAGPGTMQPEGLCPGTSSASGSEPATPVSESSAGPGTMRPEGLRTGTTNTSTTARSNMGSDQTGTVQSSDKSQAAISSALMPVCSNSSSETNEAGTTSTSPVSGDVQQVCSNPPCETHETGTTNTATQSSSSMGSGKTNVVQRVCSNPPCETHETGTTNTPTQASSSIGAGQNGTVQMVCSNPPCETHETGTTNTPTQASSSIGAGQNGAVQRVCSNPPCETHETGTTNTPTQASSSIGAGQNGAVQRVCSNPPCETHETGTTNTATTATSSLETGEQMEAGVEGAETMSLAAQDSEALALPQELMSAEGQQTTLMVTGLTPEELAVTAAAEAAAQAAATEEAQALAIQAVLQAAQQAVLIGLEFSAWLDFVSGEGDAGHGGQQSTTIPIVLTPQELAALVQQQQQLQEAQAAAAQQLAAEAAAAALPTEGLAPADSLNDPASESNGHEMTSAVAVAVARLLPRTSAATLAPSITFAPSQPMVVASPAKMQAATTLTLRLFFNHLYLSQMKKIELSPGTAYKFRVAGINACGRGTFSEVSAFKTCLPGFPGAPCAIKISKSPDGAHLTWEPPSVTSGKIIEYSVYLAIQSSQTVEAKASSPAQLAFMRVYCGPNPSCLVQSSSLSNAHIDYTTKPAIIFRIAARNEKGYGPATQVRWLQETSKDGSAAKPAAKRPVSSPDM</sequence>
<feature type="compositionally biased region" description="Polar residues" evidence="16">
    <location>
        <begin position="1226"/>
        <end position="1238"/>
    </location>
</feature>
<evidence type="ECO:0000256" key="3">
    <source>
        <dbReference type="ARBA" id="ARBA00022481"/>
    </source>
</evidence>